<dbReference type="InterPro" id="IPR049450">
    <property type="entry name" value="ACOT8-like_C"/>
</dbReference>
<dbReference type="Pfam" id="PF13622">
    <property type="entry name" value="4HBT_3"/>
    <property type="match status" value="1"/>
</dbReference>
<evidence type="ECO:0000259" key="2">
    <source>
        <dbReference type="Pfam" id="PF20789"/>
    </source>
</evidence>
<name>A0ABY5GGH3_9GAMM</name>
<dbReference type="Pfam" id="PF20789">
    <property type="entry name" value="4HBT_3C"/>
    <property type="match status" value="1"/>
</dbReference>
<evidence type="ECO:0000313" key="4">
    <source>
        <dbReference type="Proteomes" id="UP001057998"/>
    </source>
</evidence>
<dbReference type="InterPro" id="IPR049449">
    <property type="entry name" value="TesB_ACOT8-like_N"/>
</dbReference>
<sequence length="266" mass="29523">MDIDTLISKAREIVGTDNTMVLPQSWGQGRTVFGGVSAALLYTAMKSRIRDGRPLRSLTTNFVGPLLLDMPFSFEVEVLREGKNATQVTARIIQDGMVAVIQQGCFGNERFSNIEVPNHETHDIDFPAKCQGVPLIEGVTPNFLTNIDLSIAKGAMPYSGVNTSQLHGWMRFKNEPDTMTDAHLVCLIDAWPPAVLQMMKKPSPASTMMWNLEFIYPHDQFSPRDWFAYKAQTRQAAGGYAHLEADVWDASGNLVAISRQSVAIFE</sequence>
<evidence type="ECO:0000259" key="1">
    <source>
        <dbReference type="Pfam" id="PF13622"/>
    </source>
</evidence>
<keyword evidence="4" id="KW-1185">Reference proteome</keyword>
<dbReference type="RefSeq" id="WP_255389618.1">
    <property type="nucleotide sequence ID" value="NZ_CP101508.1"/>
</dbReference>
<dbReference type="InterPro" id="IPR029069">
    <property type="entry name" value="HotDog_dom_sf"/>
</dbReference>
<protein>
    <submittedName>
        <fullName evidence="3">Thioesterase family protein</fullName>
    </submittedName>
</protein>
<dbReference type="EMBL" id="CP101508">
    <property type="protein sequence ID" value="UTV28307.1"/>
    <property type="molecule type" value="Genomic_DNA"/>
</dbReference>
<gene>
    <name evidence="3" type="ORF">NNL38_03225</name>
</gene>
<reference evidence="3" key="1">
    <citation type="submission" date="2022-07" db="EMBL/GenBank/DDBJ databases">
        <title>Genome sequencing of Photobacterium atrarenae GJH2-4.</title>
        <authorList>
            <person name="Park S.-J."/>
        </authorList>
    </citation>
    <scope>NUCLEOTIDE SEQUENCE</scope>
    <source>
        <strain evidence="3">GJH2-4</strain>
    </source>
</reference>
<evidence type="ECO:0000313" key="3">
    <source>
        <dbReference type="EMBL" id="UTV28307.1"/>
    </source>
</evidence>
<feature type="domain" description="Acyl-CoA thioesterase-like C-terminal" evidence="2">
    <location>
        <begin position="127"/>
        <end position="263"/>
    </location>
</feature>
<dbReference type="InterPro" id="IPR042171">
    <property type="entry name" value="Acyl-CoA_hotdog"/>
</dbReference>
<accession>A0ABY5GGH3</accession>
<dbReference type="InterPro" id="IPR052389">
    <property type="entry name" value="Sec_Metab_Biosynth-Assoc"/>
</dbReference>
<dbReference type="PANTHER" id="PTHR38110">
    <property type="entry name" value="CHROMOSOME 23, WHOLE GENOME SHOTGUN SEQUENCE"/>
    <property type="match status" value="1"/>
</dbReference>
<feature type="domain" description="Acyl-CoA thioesterase-like N-terminal HotDog" evidence="1">
    <location>
        <begin position="22"/>
        <end position="106"/>
    </location>
</feature>
<dbReference type="Gene3D" id="2.40.160.210">
    <property type="entry name" value="Acyl-CoA thioesterase, double hotdog domain"/>
    <property type="match status" value="1"/>
</dbReference>
<dbReference type="SUPFAM" id="SSF54637">
    <property type="entry name" value="Thioesterase/thiol ester dehydrase-isomerase"/>
    <property type="match status" value="2"/>
</dbReference>
<proteinExistence type="predicted"/>
<organism evidence="3 4">
    <name type="scientific">Photobacterium atrarenae</name>
    <dbReference type="NCBI Taxonomy" id="865757"/>
    <lineage>
        <taxon>Bacteria</taxon>
        <taxon>Pseudomonadati</taxon>
        <taxon>Pseudomonadota</taxon>
        <taxon>Gammaproteobacteria</taxon>
        <taxon>Vibrionales</taxon>
        <taxon>Vibrionaceae</taxon>
        <taxon>Photobacterium</taxon>
    </lineage>
</organism>
<dbReference type="CDD" id="cd03445">
    <property type="entry name" value="Thioesterase_II_repeat2"/>
    <property type="match status" value="1"/>
</dbReference>
<dbReference type="Proteomes" id="UP001057998">
    <property type="component" value="Chromosome 1"/>
</dbReference>
<dbReference type="PANTHER" id="PTHR38110:SF1">
    <property type="entry name" value="THIOESTERASE DOMAIN-CONTAINING PROTEIN"/>
    <property type="match status" value="1"/>
</dbReference>